<evidence type="ECO:0008006" key="2">
    <source>
        <dbReference type="Google" id="ProtNLM"/>
    </source>
</evidence>
<name>A0A182IZQ0_ANOAO</name>
<evidence type="ECO:0000313" key="1">
    <source>
        <dbReference type="EnsemblMetazoa" id="AATE008566-PA.1"/>
    </source>
</evidence>
<accession>A0A182IZQ0</accession>
<dbReference type="EnsemblMetazoa" id="AATE008566-RA">
    <property type="protein sequence ID" value="AATE008566-PA.1"/>
    <property type="gene ID" value="AATE008566"/>
</dbReference>
<protein>
    <recommendedName>
        <fullName evidence="2">L27 domain-containing protein</fullName>
    </recommendedName>
</protein>
<sequence>MVRFGKKETTDKRQLLASMSSMHYDSSKQIDNAAFQHVRENLSDLNGRPEANETDLVFLQGILANPAVTQLIKNARAIDRAVYIYIHHLGRVYAPLEHSARPGGGEYAAAVSSFSTAAPHRRHVTPPLPPPTVSDVQMGSISASATEMTAVTSNIVYALHVDDALFGMLLLCNST</sequence>
<reference evidence="1" key="1">
    <citation type="submission" date="2022-08" db="UniProtKB">
        <authorList>
            <consortium name="EnsemblMetazoa"/>
        </authorList>
    </citation>
    <scope>IDENTIFICATION</scope>
    <source>
        <strain evidence="1">EBRO</strain>
    </source>
</reference>
<proteinExistence type="predicted"/>
<dbReference type="VEuPathDB" id="VectorBase:AATE008566"/>
<dbReference type="STRING" id="41427.A0A182IZQ0"/>
<organism evidence="1">
    <name type="scientific">Anopheles atroparvus</name>
    <name type="common">European mosquito</name>
    <dbReference type="NCBI Taxonomy" id="41427"/>
    <lineage>
        <taxon>Eukaryota</taxon>
        <taxon>Metazoa</taxon>
        <taxon>Ecdysozoa</taxon>
        <taxon>Arthropoda</taxon>
        <taxon>Hexapoda</taxon>
        <taxon>Insecta</taxon>
        <taxon>Pterygota</taxon>
        <taxon>Neoptera</taxon>
        <taxon>Endopterygota</taxon>
        <taxon>Diptera</taxon>
        <taxon>Nematocera</taxon>
        <taxon>Culicoidea</taxon>
        <taxon>Culicidae</taxon>
        <taxon>Anophelinae</taxon>
        <taxon>Anopheles</taxon>
    </lineage>
</organism>
<dbReference type="AlphaFoldDB" id="A0A182IZQ0"/>